<organism evidence="1 2">
    <name type="scientific">Bacteroides caccae CL03T12C61</name>
    <dbReference type="NCBI Taxonomy" id="997873"/>
    <lineage>
        <taxon>Bacteria</taxon>
        <taxon>Pseudomonadati</taxon>
        <taxon>Bacteroidota</taxon>
        <taxon>Bacteroidia</taxon>
        <taxon>Bacteroidales</taxon>
        <taxon>Bacteroidaceae</taxon>
        <taxon>Bacteroides</taxon>
    </lineage>
</organism>
<reference evidence="1 2" key="1">
    <citation type="submission" date="2012-02" db="EMBL/GenBank/DDBJ databases">
        <title>The Genome Sequence of Bacteroides caccae CL03T12C61.</title>
        <authorList>
            <consortium name="The Broad Institute Genome Sequencing Platform"/>
            <person name="Earl A."/>
            <person name="Ward D."/>
            <person name="Feldgarden M."/>
            <person name="Gevers D."/>
            <person name="Zitomersky N.L."/>
            <person name="Coyne M.J."/>
            <person name="Comstock L.E."/>
            <person name="Young S.K."/>
            <person name="Zeng Q."/>
            <person name="Gargeya S."/>
            <person name="Fitzgerald M."/>
            <person name="Haas B."/>
            <person name="Abouelleil A."/>
            <person name="Alvarado L."/>
            <person name="Arachchi H.M."/>
            <person name="Berlin A."/>
            <person name="Chapman S.B."/>
            <person name="Gearin G."/>
            <person name="Goldberg J."/>
            <person name="Griggs A."/>
            <person name="Gujja S."/>
            <person name="Hansen M."/>
            <person name="Heiman D."/>
            <person name="Howarth C."/>
            <person name="Larimer J."/>
            <person name="Lui A."/>
            <person name="MacDonald P.J.P."/>
            <person name="McCowen C."/>
            <person name="Montmayeur A."/>
            <person name="Murphy C."/>
            <person name="Neiman D."/>
            <person name="Pearson M."/>
            <person name="Priest M."/>
            <person name="Roberts A."/>
            <person name="Saif S."/>
            <person name="Shea T."/>
            <person name="Sisk P."/>
            <person name="Stolte C."/>
            <person name="Sykes S."/>
            <person name="Wortman J."/>
            <person name="Nusbaum C."/>
            <person name="Birren B."/>
        </authorList>
    </citation>
    <scope>NUCLEOTIDE SEQUENCE [LARGE SCALE GENOMIC DNA]</scope>
    <source>
        <strain evidence="1 2">CL03T12C61</strain>
    </source>
</reference>
<dbReference type="RefSeq" id="WP_005681078.1">
    <property type="nucleotide sequence ID" value="NZ_CP072258.1"/>
</dbReference>
<dbReference type="OrthoDB" id="1047031at2"/>
<accession>I9EJS2</accession>
<evidence type="ECO:0000313" key="2">
    <source>
        <dbReference type="Proteomes" id="UP000002965"/>
    </source>
</evidence>
<dbReference type="HOGENOM" id="CLU_2505679_0_0_10"/>
<dbReference type="PATRIC" id="fig|997873.3.peg.2069"/>
<dbReference type="GeneID" id="99802945"/>
<sequence>MKYWKQGFYDEPQEGSIEITEGYYQKLLAGQSAGLEILESKKGYPILVEPQYSLEDVIKIKYLKYKYLTNQNVSTLLNYQVEVCG</sequence>
<dbReference type="Proteomes" id="UP000002965">
    <property type="component" value="Unassembled WGS sequence"/>
</dbReference>
<dbReference type="EMBL" id="AGXF01000007">
    <property type="protein sequence ID" value="EIY20369.1"/>
    <property type="molecule type" value="Genomic_DNA"/>
</dbReference>
<proteinExistence type="predicted"/>
<name>I9EJS2_9BACE</name>
<evidence type="ECO:0000313" key="1">
    <source>
        <dbReference type="EMBL" id="EIY20369.1"/>
    </source>
</evidence>
<keyword evidence="2" id="KW-1185">Reference proteome</keyword>
<comment type="caution">
    <text evidence="1">The sequence shown here is derived from an EMBL/GenBank/DDBJ whole genome shotgun (WGS) entry which is preliminary data.</text>
</comment>
<dbReference type="AlphaFoldDB" id="I9EJS2"/>
<protein>
    <submittedName>
        <fullName evidence="1">Uncharacterized protein</fullName>
    </submittedName>
</protein>
<gene>
    <name evidence="1" type="ORF">HMPREF1061_01975</name>
</gene>